<proteinExistence type="inferred from homology"/>
<comment type="caution">
    <text evidence="5">The sequence shown here is derived from an EMBL/GenBank/DDBJ whole genome shotgun (WGS) entry which is preliminary data.</text>
</comment>
<dbReference type="NCBIfam" id="TIGR03725">
    <property type="entry name" value="T6A_YeaZ"/>
    <property type="match status" value="1"/>
</dbReference>
<dbReference type="Proteomes" id="UP000838100">
    <property type="component" value="Unassembled WGS sequence"/>
</dbReference>
<evidence type="ECO:0000313" key="6">
    <source>
        <dbReference type="Proteomes" id="UP000838100"/>
    </source>
</evidence>
<comment type="similarity">
    <text evidence="1">Belongs to the KAE1 / TsaD family. TsaB subfamily.</text>
</comment>
<evidence type="ECO:0000313" key="5">
    <source>
        <dbReference type="EMBL" id="CAH0990402.1"/>
    </source>
</evidence>
<dbReference type="PANTHER" id="PTHR11735">
    <property type="entry name" value="TRNA N6-ADENOSINE THREONYLCARBAMOYLTRANSFERASE"/>
    <property type="match status" value="1"/>
</dbReference>
<dbReference type="CDD" id="cd24032">
    <property type="entry name" value="ASKHA_NBD_TsaB"/>
    <property type="match status" value="1"/>
</dbReference>
<evidence type="ECO:0000256" key="2">
    <source>
        <dbReference type="ARBA" id="ARBA00019012"/>
    </source>
</evidence>
<protein>
    <recommendedName>
        <fullName evidence="2">tRNA threonylcarbamoyladenosine biosynthesis protein TsaB</fullName>
    </recommendedName>
    <alternativeName>
        <fullName evidence="3">t(6)A37 threonylcarbamoyladenosine biosynthesis protein TsaB</fullName>
    </alternativeName>
</protein>
<reference evidence="5" key="1">
    <citation type="submission" date="2021-12" db="EMBL/GenBank/DDBJ databases">
        <authorList>
            <person name="Rodrigo-Torres L."/>
            <person name="Arahal R. D."/>
            <person name="Lucena T."/>
        </authorList>
    </citation>
    <scope>NUCLEOTIDE SEQUENCE</scope>
    <source>
        <strain evidence="5">CECT 8267</strain>
    </source>
</reference>
<dbReference type="InterPro" id="IPR000905">
    <property type="entry name" value="Gcp-like_dom"/>
</dbReference>
<evidence type="ECO:0000256" key="1">
    <source>
        <dbReference type="ARBA" id="ARBA00010493"/>
    </source>
</evidence>
<dbReference type="EMBL" id="CAKLPX010000001">
    <property type="protein sequence ID" value="CAH0990402.1"/>
    <property type="molecule type" value="Genomic_DNA"/>
</dbReference>
<name>A0ABN8EGB7_9GAMM</name>
<evidence type="ECO:0000256" key="3">
    <source>
        <dbReference type="ARBA" id="ARBA00032446"/>
    </source>
</evidence>
<dbReference type="InterPro" id="IPR022496">
    <property type="entry name" value="T6A_TsaB"/>
</dbReference>
<dbReference type="Gene3D" id="3.30.420.40">
    <property type="match status" value="2"/>
</dbReference>
<sequence>MSKILALDTAADACSVALWLDGELISDHRLLPREHTKHMLPMIENILQHNSITLSELDGIAFGCGPGSFTGLRICGGIVQGLAFGADLPVVPVSSLAALAYPFAGENITVVASVDARMNELYTAVFQGQGEGFTVVDKEYLLAPESMSQQLLAQATPGNALIAAGSGWSYRDQFGDLKCMDLLACDTNAIPTAAAVAELSLARFVSGDTIAAAEVSPVYLRDSVAWQKSS</sequence>
<dbReference type="SUPFAM" id="SSF53067">
    <property type="entry name" value="Actin-like ATPase domain"/>
    <property type="match status" value="2"/>
</dbReference>
<keyword evidence="6" id="KW-1185">Reference proteome</keyword>
<dbReference type="InterPro" id="IPR043129">
    <property type="entry name" value="ATPase_NBD"/>
</dbReference>
<dbReference type="RefSeq" id="WP_237443082.1">
    <property type="nucleotide sequence ID" value="NZ_CAKLPX010000001.1"/>
</dbReference>
<accession>A0ABN8EGB7</accession>
<dbReference type="PANTHER" id="PTHR11735:SF11">
    <property type="entry name" value="TRNA THREONYLCARBAMOYLADENOSINE BIOSYNTHESIS PROTEIN TSAB"/>
    <property type="match status" value="1"/>
</dbReference>
<evidence type="ECO:0000259" key="4">
    <source>
        <dbReference type="Pfam" id="PF00814"/>
    </source>
</evidence>
<feature type="domain" description="Gcp-like" evidence="4">
    <location>
        <begin position="33"/>
        <end position="148"/>
    </location>
</feature>
<organism evidence="5 6">
    <name type="scientific">Sinobacterium norvegicum</name>
    <dbReference type="NCBI Taxonomy" id="1641715"/>
    <lineage>
        <taxon>Bacteria</taxon>
        <taxon>Pseudomonadati</taxon>
        <taxon>Pseudomonadota</taxon>
        <taxon>Gammaproteobacteria</taxon>
        <taxon>Cellvibrionales</taxon>
        <taxon>Spongiibacteraceae</taxon>
        <taxon>Sinobacterium</taxon>
    </lineage>
</organism>
<gene>
    <name evidence="5" type="primary">tsaB</name>
    <name evidence="5" type="ORF">SIN8267_00494</name>
</gene>
<dbReference type="Pfam" id="PF00814">
    <property type="entry name" value="TsaD"/>
    <property type="match status" value="1"/>
</dbReference>